<dbReference type="HOGENOM" id="CLU_152670_0_0_1"/>
<reference evidence="3" key="1">
    <citation type="journal article" date="2012" name="PLoS Genet.">
        <title>The genomes of the fungal plant pathogens Cladosporium fulvum and Dothistroma septosporum reveal adaptation to different hosts and lifestyles but also signatures of common ancestry.</title>
        <authorList>
            <person name="de Wit P.J.G.M."/>
            <person name="van der Burgt A."/>
            <person name="Oekmen B."/>
            <person name="Stergiopoulos I."/>
            <person name="Abd-Elsalam K.A."/>
            <person name="Aerts A.L."/>
            <person name="Bahkali A.H."/>
            <person name="Beenen H.G."/>
            <person name="Chettri P."/>
            <person name="Cox M.P."/>
            <person name="Datema E."/>
            <person name="de Vries R.P."/>
            <person name="Dhillon B."/>
            <person name="Ganley A.R."/>
            <person name="Griffiths S.A."/>
            <person name="Guo Y."/>
            <person name="Hamelin R.C."/>
            <person name="Henrissat B."/>
            <person name="Kabir M.S."/>
            <person name="Jashni M.K."/>
            <person name="Kema G."/>
            <person name="Klaubauf S."/>
            <person name="Lapidus A."/>
            <person name="Levasseur A."/>
            <person name="Lindquist E."/>
            <person name="Mehrabi R."/>
            <person name="Ohm R.A."/>
            <person name="Owen T.J."/>
            <person name="Salamov A."/>
            <person name="Schwelm A."/>
            <person name="Schijlen E."/>
            <person name="Sun H."/>
            <person name="van den Burg H.A."/>
            <person name="van Ham R.C.H.J."/>
            <person name="Zhang S."/>
            <person name="Goodwin S.B."/>
            <person name="Grigoriev I.V."/>
            <person name="Collemare J."/>
            <person name="Bradshaw R.E."/>
        </authorList>
    </citation>
    <scope>NUCLEOTIDE SEQUENCE [LARGE SCALE GENOMIC DNA]</scope>
    <source>
        <strain evidence="3">NZE10 / CBS 128990</strain>
    </source>
</reference>
<sequence length="107" mass="10835">MAASAVAKQPPKEVSKAENSAVIEEKEQSAKASASAGLNMNVFGAIAGAFSSKNTKKTEEDGSALEEEEKSASVRGAGAGSIDAQGAAHAEQSGRQMRAAIQEKNAA</sequence>
<protein>
    <submittedName>
        <fullName evidence="2">Uncharacterized protein</fullName>
    </submittedName>
</protein>
<proteinExistence type="predicted"/>
<dbReference type="OrthoDB" id="3650555at2759"/>
<dbReference type="Proteomes" id="UP000016933">
    <property type="component" value="Unassembled WGS sequence"/>
</dbReference>
<evidence type="ECO:0000313" key="3">
    <source>
        <dbReference type="Proteomes" id="UP000016933"/>
    </source>
</evidence>
<evidence type="ECO:0000256" key="1">
    <source>
        <dbReference type="SAM" id="MobiDB-lite"/>
    </source>
</evidence>
<dbReference type="eggNOG" id="ENOG502T15U">
    <property type="taxonomic scope" value="Eukaryota"/>
</dbReference>
<dbReference type="AlphaFoldDB" id="N1Q3Y4"/>
<accession>N1Q3Y4</accession>
<feature type="region of interest" description="Disordered" evidence="1">
    <location>
        <begin position="49"/>
        <end position="107"/>
    </location>
</feature>
<reference evidence="2 3" key="2">
    <citation type="journal article" date="2012" name="PLoS Pathog.">
        <title>Diverse lifestyles and strategies of plant pathogenesis encoded in the genomes of eighteen Dothideomycetes fungi.</title>
        <authorList>
            <person name="Ohm R.A."/>
            <person name="Feau N."/>
            <person name="Henrissat B."/>
            <person name="Schoch C.L."/>
            <person name="Horwitz B.A."/>
            <person name="Barry K.W."/>
            <person name="Condon B.J."/>
            <person name="Copeland A.C."/>
            <person name="Dhillon B."/>
            <person name="Glaser F."/>
            <person name="Hesse C.N."/>
            <person name="Kosti I."/>
            <person name="LaButti K."/>
            <person name="Lindquist E.A."/>
            <person name="Lucas S."/>
            <person name="Salamov A.A."/>
            <person name="Bradshaw R.E."/>
            <person name="Ciuffetti L."/>
            <person name="Hamelin R.C."/>
            <person name="Kema G.H.J."/>
            <person name="Lawrence C."/>
            <person name="Scott J.A."/>
            <person name="Spatafora J.W."/>
            <person name="Turgeon B.G."/>
            <person name="de Wit P.J.G.M."/>
            <person name="Zhong S."/>
            <person name="Goodwin S.B."/>
            <person name="Grigoriev I.V."/>
        </authorList>
    </citation>
    <scope>NUCLEOTIDE SEQUENCE [LARGE SCALE GENOMIC DNA]</scope>
    <source>
        <strain evidence="3">NZE10 / CBS 128990</strain>
    </source>
</reference>
<evidence type="ECO:0000313" key="2">
    <source>
        <dbReference type="EMBL" id="EME49164.1"/>
    </source>
</evidence>
<gene>
    <name evidence="2" type="ORF">DOTSEDRAFT_121804</name>
</gene>
<feature type="region of interest" description="Disordered" evidence="1">
    <location>
        <begin position="1"/>
        <end position="22"/>
    </location>
</feature>
<name>N1Q3Y4_DOTSN</name>
<dbReference type="EMBL" id="KB446535">
    <property type="protein sequence ID" value="EME49164.1"/>
    <property type="molecule type" value="Genomic_DNA"/>
</dbReference>
<keyword evidence="3" id="KW-1185">Reference proteome</keyword>
<organism evidence="2 3">
    <name type="scientific">Dothistroma septosporum (strain NZE10 / CBS 128990)</name>
    <name type="common">Red band needle blight fungus</name>
    <name type="synonym">Mycosphaerella pini</name>
    <dbReference type="NCBI Taxonomy" id="675120"/>
    <lineage>
        <taxon>Eukaryota</taxon>
        <taxon>Fungi</taxon>
        <taxon>Dikarya</taxon>
        <taxon>Ascomycota</taxon>
        <taxon>Pezizomycotina</taxon>
        <taxon>Dothideomycetes</taxon>
        <taxon>Dothideomycetidae</taxon>
        <taxon>Mycosphaerellales</taxon>
        <taxon>Mycosphaerellaceae</taxon>
        <taxon>Dothistroma</taxon>
    </lineage>
</organism>